<name>A0A9K3DZU5_HELAN</name>
<evidence type="ECO:0000313" key="2">
    <source>
        <dbReference type="Proteomes" id="UP000215914"/>
    </source>
</evidence>
<organism evidence="1 2">
    <name type="scientific">Helianthus annuus</name>
    <name type="common">Common sunflower</name>
    <dbReference type="NCBI Taxonomy" id="4232"/>
    <lineage>
        <taxon>Eukaryota</taxon>
        <taxon>Viridiplantae</taxon>
        <taxon>Streptophyta</taxon>
        <taxon>Embryophyta</taxon>
        <taxon>Tracheophyta</taxon>
        <taxon>Spermatophyta</taxon>
        <taxon>Magnoliopsida</taxon>
        <taxon>eudicotyledons</taxon>
        <taxon>Gunneridae</taxon>
        <taxon>Pentapetalae</taxon>
        <taxon>asterids</taxon>
        <taxon>campanulids</taxon>
        <taxon>Asterales</taxon>
        <taxon>Asteraceae</taxon>
        <taxon>Asteroideae</taxon>
        <taxon>Heliantheae alliance</taxon>
        <taxon>Heliantheae</taxon>
        <taxon>Helianthus</taxon>
    </lineage>
</organism>
<accession>A0A9K3DZU5</accession>
<dbReference type="EMBL" id="MNCJ02000330">
    <property type="protein sequence ID" value="KAF5764332.1"/>
    <property type="molecule type" value="Genomic_DNA"/>
</dbReference>
<reference evidence="1" key="2">
    <citation type="submission" date="2020-06" db="EMBL/GenBank/DDBJ databases">
        <title>Helianthus annuus Genome sequencing and assembly Release 2.</title>
        <authorList>
            <person name="Gouzy J."/>
            <person name="Langlade N."/>
            <person name="Munos S."/>
        </authorList>
    </citation>
    <scope>NUCLEOTIDE SEQUENCE</scope>
    <source>
        <tissue evidence="1">Leaves</tissue>
    </source>
</reference>
<dbReference type="AlphaFoldDB" id="A0A9K3DZU5"/>
<proteinExistence type="predicted"/>
<sequence>MIGGSILVTSRLQVVVLRMVDFGGVTTTADKKGIRIIIAQIPRECATTVMNRVM</sequence>
<dbReference type="Proteomes" id="UP000215914">
    <property type="component" value="Unassembled WGS sequence"/>
</dbReference>
<comment type="caution">
    <text evidence="1">The sequence shown here is derived from an EMBL/GenBank/DDBJ whole genome shotgun (WGS) entry which is preliminary data.</text>
</comment>
<protein>
    <submittedName>
        <fullName evidence="1">Uncharacterized protein</fullName>
    </submittedName>
</protein>
<dbReference type="Gramene" id="mRNA:HanXRQr2_Chr15g0690831">
    <property type="protein sequence ID" value="CDS:HanXRQr2_Chr15g0690831.1"/>
    <property type="gene ID" value="HanXRQr2_Chr15g0690831"/>
</dbReference>
<evidence type="ECO:0000313" key="1">
    <source>
        <dbReference type="EMBL" id="KAF5764332.1"/>
    </source>
</evidence>
<keyword evidence="2" id="KW-1185">Reference proteome</keyword>
<reference evidence="1" key="1">
    <citation type="journal article" date="2017" name="Nature">
        <title>The sunflower genome provides insights into oil metabolism, flowering and Asterid evolution.</title>
        <authorList>
            <person name="Badouin H."/>
            <person name="Gouzy J."/>
            <person name="Grassa C.J."/>
            <person name="Murat F."/>
            <person name="Staton S.E."/>
            <person name="Cottret L."/>
            <person name="Lelandais-Briere C."/>
            <person name="Owens G.L."/>
            <person name="Carrere S."/>
            <person name="Mayjonade B."/>
            <person name="Legrand L."/>
            <person name="Gill N."/>
            <person name="Kane N.C."/>
            <person name="Bowers J.E."/>
            <person name="Hubner S."/>
            <person name="Bellec A."/>
            <person name="Berard A."/>
            <person name="Berges H."/>
            <person name="Blanchet N."/>
            <person name="Boniface M.C."/>
            <person name="Brunel D."/>
            <person name="Catrice O."/>
            <person name="Chaidir N."/>
            <person name="Claudel C."/>
            <person name="Donnadieu C."/>
            <person name="Faraut T."/>
            <person name="Fievet G."/>
            <person name="Helmstetter N."/>
            <person name="King M."/>
            <person name="Knapp S.J."/>
            <person name="Lai Z."/>
            <person name="Le Paslier M.C."/>
            <person name="Lippi Y."/>
            <person name="Lorenzon L."/>
            <person name="Mandel J.R."/>
            <person name="Marage G."/>
            <person name="Marchand G."/>
            <person name="Marquand E."/>
            <person name="Bret-Mestries E."/>
            <person name="Morien E."/>
            <person name="Nambeesan S."/>
            <person name="Nguyen T."/>
            <person name="Pegot-Espagnet P."/>
            <person name="Pouilly N."/>
            <person name="Raftis F."/>
            <person name="Sallet E."/>
            <person name="Schiex T."/>
            <person name="Thomas J."/>
            <person name="Vandecasteele C."/>
            <person name="Vares D."/>
            <person name="Vear F."/>
            <person name="Vautrin S."/>
            <person name="Crespi M."/>
            <person name="Mangin B."/>
            <person name="Burke J.M."/>
            <person name="Salse J."/>
            <person name="Munos S."/>
            <person name="Vincourt P."/>
            <person name="Rieseberg L.H."/>
            <person name="Langlade N.B."/>
        </authorList>
    </citation>
    <scope>NUCLEOTIDE SEQUENCE</scope>
    <source>
        <tissue evidence="1">Leaves</tissue>
    </source>
</reference>
<gene>
    <name evidence="1" type="ORF">HanXRQr2_Chr15g0690831</name>
</gene>